<dbReference type="AlphaFoldDB" id="E8WWL3"/>
<dbReference type="RefSeq" id="WP_013582066.1">
    <property type="nucleotide sequence ID" value="NC_015064.1"/>
</dbReference>
<protein>
    <submittedName>
        <fullName evidence="2">Uncharacterized protein</fullName>
    </submittedName>
</protein>
<dbReference type="HOGENOM" id="CLU_2682636_0_0_0"/>
<sequence length="74" mass="8587">MFTLLFIVLPILLVIHVVRLFTRPFRYRSYRQPFGYGGYGNYGGYGRRRHGLGGSLFSILALVALDRIFTGRRF</sequence>
<dbReference type="EMBL" id="CP002480">
    <property type="protein sequence ID" value="ADW70758.1"/>
    <property type="molecule type" value="Genomic_DNA"/>
</dbReference>
<keyword evidence="3" id="KW-1185">Reference proteome</keyword>
<evidence type="ECO:0000313" key="3">
    <source>
        <dbReference type="Proteomes" id="UP000000343"/>
    </source>
</evidence>
<gene>
    <name evidence="2" type="ordered locus">AciX9_3758</name>
</gene>
<reference evidence="3" key="1">
    <citation type="submission" date="2011-01" db="EMBL/GenBank/DDBJ databases">
        <title>Complete sequence of chromosome of Acidobacterium sp. MP5ACTX9.</title>
        <authorList>
            <consortium name="US DOE Joint Genome Institute"/>
            <person name="Lucas S."/>
            <person name="Copeland A."/>
            <person name="Lapidus A."/>
            <person name="Cheng J.-F."/>
            <person name="Goodwin L."/>
            <person name="Pitluck S."/>
            <person name="Teshima H."/>
            <person name="Detter J.C."/>
            <person name="Han C."/>
            <person name="Tapia R."/>
            <person name="Land M."/>
            <person name="Hauser L."/>
            <person name="Kyrpides N."/>
            <person name="Ivanova N."/>
            <person name="Ovchinnikova G."/>
            <person name="Pagani I."/>
            <person name="Rawat S.R."/>
            <person name="Mannisto M."/>
            <person name="Haggblom M.M."/>
            <person name="Woyke T."/>
        </authorList>
    </citation>
    <scope>NUCLEOTIDE SEQUENCE [LARGE SCALE GENOMIC DNA]</scope>
    <source>
        <strain evidence="3">MP5ACTX9</strain>
    </source>
</reference>
<dbReference type="PaxDb" id="1198114-AciX9_3758"/>
<dbReference type="KEGG" id="acm:AciX9_3758"/>
<name>E8WWL3_GRATM</name>
<evidence type="ECO:0000256" key="1">
    <source>
        <dbReference type="SAM" id="Phobius"/>
    </source>
</evidence>
<keyword evidence="1" id="KW-0812">Transmembrane</keyword>
<proteinExistence type="predicted"/>
<evidence type="ECO:0000313" key="2">
    <source>
        <dbReference type="EMBL" id="ADW70758.1"/>
    </source>
</evidence>
<dbReference type="STRING" id="1198114.AciX9_3758"/>
<keyword evidence="1" id="KW-1133">Transmembrane helix</keyword>
<keyword evidence="1" id="KW-0472">Membrane</keyword>
<feature type="transmembrane region" description="Helical" evidence="1">
    <location>
        <begin position="51"/>
        <end position="69"/>
    </location>
</feature>
<organism evidence="3">
    <name type="scientific">Granulicella tundricola (strain ATCC BAA-1859 / DSM 23138 / MP5ACTX9)</name>
    <dbReference type="NCBI Taxonomy" id="1198114"/>
    <lineage>
        <taxon>Bacteria</taxon>
        <taxon>Pseudomonadati</taxon>
        <taxon>Acidobacteriota</taxon>
        <taxon>Terriglobia</taxon>
        <taxon>Terriglobales</taxon>
        <taxon>Acidobacteriaceae</taxon>
        <taxon>Granulicella</taxon>
    </lineage>
</organism>
<accession>E8WWL3</accession>
<dbReference type="Proteomes" id="UP000000343">
    <property type="component" value="Chromosome"/>
</dbReference>